<dbReference type="GeneID" id="41973904"/>
<reference evidence="3 4" key="1">
    <citation type="submission" date="2019-06" db="EMBL/GenBank/DDBJ databases">
        <title>Draft genome sequence of the filamentous fungus Phialemoniopsis curvata isolated from diesel fuel.</title>
        <authorList>
            <person name="Varaljay V.A."/>
            <person name="Lyon W.J."/>
            <person name="Crouch A.L."/>
            <person name="Drake C.E."/>
            <person name="Hollomon J.M."/>
            <person name="Nadeau L.J."/>
            <person name="Nunn H.S."/>
            <person name="Stevenson B.S."/>
            <person name="Bojanowski C.L."/>
            <person name="Crookes-Goodson W.J."/>
        </authorList>
    </citation>
    <scope>NUCLEOTIDE SEQUENCE [LARGE SCALE GENOMIC DNA]</scope>
    <source>
        <strain evidence="3 4">D216</strain>
    </source>
</reference>
<dbReference type="InterPro" id="IPR027417">
    <property type="entry name" value="P-loop_NTPase"/>
</dbReference>
<evidence type="ECO:0000256" key="1">
    <source>
        <dbReference type="SAM" id="MobiDB-lite"/>
    </source>
</evidence>
<dbReference type="InterPro" id="IPR003959">
    <property type="entry name" value="ATPase_AAA_core"/>
</dbReference>
<comment type="caution">
    <text evidence="3">The sequence shown here is derived from an EMBL/GenBank/DDBJ whole genome shotgun (WGS) entry which is preliminary data.</text>
</comment>
<evidence type="ECO:0000313" key="3">
    <source>
        <dbReference type="EMBL" id="TPX13031.1"/>
    </source>
</evidence>
<dbReference type="GO" id="GO:0005524">
    <property type="term" value="F:ATP binding"/>
    <property type="evidence" value="ECO:0007669"/>
    <property type="project" value="InterPro"/>
</dbReference>
<feature type="region of interest" description="Disordered" evidence="1">
    <location>
        <begin position="1161"/>
        <end position="1204"/>
    </location>
</feature>
<protein>
    <recommendedName>
        <fullName evidence="2">AAA+ ATPase domain-containing protein</fullName>
    </recommendedName>
</protein>
<feature type="region of interest" description="Disordered" evidence="1">
    <location>
        <begin position="1"/>
        <end position="172"/>
    </location>
</feature>
<proteinExistence type="predicted"/>
<dbReference type="STRING" id="1093900.A0A507B7J7"/>
<gene>
    <name evidence="3" type="ORF">E0L32_006457</name>
</gene>
<feature type="compositionally biased region" description="Basic and acidic residues" evidence="1">
    <location>
        <begin position="41"/>
        <end position="53"/>
    </location>
</feature>
<dbReference type="InterPro" id="IPR003593">
    <property type="entry name" value="AAA+_ATPase"/>
</dbReference>
<dbReference type="InParanoid" id="A0A507B7J7"/>
<dbReference type="RefSeq" id="XP_030994742.1">
    <property type="nucleotide sequence ID" value="XM_031141092.1"/>
</dbReference>
<feature type="compositionally biased region" description="Basic and acidic residues" evidence="1">
    <location>
        <begin position="1164"/>
        <end position="1177"/>
    </location>
</feature>
<dbReference type="GO" id="GO:0003677">
    <property type="term" value="F:DNA binding"/>
    <property type="evidence" value="ECO:0007669"/>
    <property type="project" value="TreeGrafter"/>
</dbReference>
<feature type="compositionally biased region" description="Polar residues" evidence="1">
    <location>
        <begin position="26"/>
        <end position="38"/>
    </location>
</feature>
<feature type="compositionally biased region" description="Polar residues" evidence="1">
    <location>
        <begin position="110"/>
        <end position="124"/>
    </location>
</feature>
<dbReference type="GO" id="GO:0005634">
    <property type="term" value="C:nucleus"/>
    <property type="evidence" value="ECO:0007669"/>
    <property type="project" value="TreeGrafter"/>
</dbReference>
<accession>A0A507B7J7</accession>
<dbReference type="Pfam" id="PF00004">
    <property type="entry name" value="AAA"/>
    <property type="match status" value="1"/>
</dbReference>
<feature type="region of interest" description="Disordered" evidence="1">
    <location>
        <begin position="305"/>
        <end position="330"/>
    </location>
</feature>
<dbReference type="EMBL" id="SKBQ01000037">
    <property type="protein sequence ID" value="TPX13031.1"/>
    <property type="molecule type" value="Genomic_DNA"/>
</dbReference>
<dbReference type="SUPFAM" id="SSF52540">
    <property type="entry name" value="P-loop containing nucleoside triphosphate hydrolases"/>
    <property type="match status" value="1"/>
</dbReference>
<name>A0A507B7J7_9PEZI</name>
<feature type="compositionally biased region" description="Polar residues" evidence="1">
    <location>
        <begin position="137"/>
        <end position="156"/>
    </location>
</feature>
<keyword evidence="4" id="KW-1185">Reference proteome</keyword>
<dbReference type="Gene3D" id="3.40.50.300">
    <property type="entry name" value="P-loop containing nucleotide triphosphate hydrolases"/>
    <property type="match status" value="1"/>
</dbReference>
<dbReference type="PANTHER" id="PTHR23389:SF21">
    <property type="entry name" value="ATPASE FAMILY AAA DOMAIN-CONTAINING PROTEIN 5"/>
    <property type="match status" value="1"/>
</dbReference>
<dbReference type="AlphaFoldDB" id="A0A507B7J7"/>
<dbReference type="GO" id="GO:0016887">
    <property type="term" value="F:ATP hydrolysis activity"/>
    <property type="evidence" value="ECO:0007669"/>
    <property type="project" value="InterPro"/>
</dbReference>
<dbReference type="PANTHER" id="PTHR23389">
    <property type="entry name" value="CHROMOSOME TRANSMISSION FIDELITY FACTOR 18"/>
    <property type="match status" value="1"/>
</dbReference>
<dbReference type="OrthoDB" id="9996895at2759"/>
<dbReference type="SMART" id="SM00382">
    <property type="entry name" value="AAA"/>
    <property type="match status" value="1"/>
</dbReference>
<feature type="region of interest" description="Disordered" evidence="1">
    <location>
        <begin position="685"/>
        <end position="716"/>
    </location>
</feature>
<feature type="region of interest" description="Disordered" evidence="1">
    <location>
        <begin position="242"/>
        <end position="273"/>
    </location>
</feature>
<evidence type="ECO:0000313" key="4">
    <source>
        <dbReference type="Proteomes" id="UP000319257"/>
    </source>
</evidence>
<sequence length="1204" mass="131288">MVSEALATQPRKLHPFFVTPKAAPVTQPTAESSAQDAQEGSARHEPATQDRPHAACTTDELGPAAKRRKTSTGERDESPEPVGKKRRGRPRKADLQPSGQAITDHLINSVPATLTEGSGTSKGASLSPGDDAATAMTPLNPTPASTLNLDQQSQADDSVEKSFPTPGLGPQKILKLNLKTGTIGSPPKLRPDQKTLKISSKSRVRVKERPSLIAVVQYGQDGVSRRRIGAKIEMILSGQTNGSPAVLTPNIAESEPSGQTNAPNPPGNLSKETHPFFLAKGKTQKSAAEEDVGLSTQDTKVKPALSTESRTFTSTPCSPKRRKAPMYPSKMPQFGIRHSGLKVPGSRLPAWPWQGTVHVGAREAPLQSLRELPLAARKSKGNAIRVSSHESIMTLARSRLGIGHILASLKSTHSNDFVPPPPELRLPHKHFESGPQLQKRIASEIPLRRPSVQRLYDLVGTSLSAADRSECESYSWNQKYAPVCASEVMQLGREAYLLRDWLQALTVQSVDTGQGVNPPSGGGKSGKGEKRPRKKRKSNKLDGFVVSSDEEEDELVEVSDSELDWSPSGRYGLTKKTVIRTSKGSRDSTRLTNAVVMSGPHGCGKTAAVYAVAKELGFEVFEINPSSRRSGKDVLERIGDMTRNHLVQHHQSVKPVQEPSAVDEEDMARDIHSGRQATMNAFFKAKSAPSKKKASKSEMAAAQPSEQKKPPAPHQKQSLILLEEVDVLYEEDRQFWQTVVGLIVQSKRPVIMTCNDETLIPLQTLNLHGILRFTAPPTEMAVDCLLMIAACEGHALRREVVRSLYDSRQHDLRASLTELNYWCQLGVGDRRGGFEWFFLRWPKGVDLDDDGHVIRVISEDTYQKGMGWVGHDCTFGDGIVRTAEEELLEQTRDAWQLDVSLGQDVEALQCWSSKIRDRVVSRADRAACLKAYDDFADAMSVSDVSSADVFLQTIDSTAPELSDKTRDDYIIGLQLLESSPRYTHNSMKSAIATCLQALARQTLLEATRSFAGSGPSHLAALDEPHLVNNIHTKLAESIASPDTSISRIDMSLAFDPIAAVDPSQPTAHLDPSIFDRTMEIITVDAAPYVRSIVAYDSHLLEQRLKLSNLLSQGGGGNKRMRKTRAAYSALEGGSRSTTRAERWFKADLNTVLVLKTGGNNWSTIRRESNPEAGEEAKTAGQAAGATDDDAPDLGPGTDVEDEVE</sequence>
<organism evidence="3 4">
    <name type="scientific">Thyridium curvatum</name>
    <dbReference type="NCBI Taxonomy" id="1093900"/>
    <lineage>
        <taxon>Eukaryota</taxon>
        <taxon>Fungi</taxon>
        <taxon>Dikarya</taxon>
        <taxon>Ascomycota</taxon>
        <taxon>Pezizomycotina</taxon>
        <taxon>Sordariomycetes</taxon>
        <taxon>Sordariomycetidae</taxon>
        <taxon>Thyridiales</taxon>
        <taxon>Thyridiaceae</taxon>
        <taxon>Thyridium</taxon>
    </lineage>
</organism>
<evidence type="ECO:0000259" key="2">
    <source>
        <dbReference type="SMART" id="SM00382"/>
    </source>
</evidence>
<feature type="compositionally biased region" description="Polar residues" evidence="1">
    <location>
        <begin position="306"/>
        <end position="317"/>
    </location>
</feature>
<feature type="domain" description="AAA+ ATPase" evidence="2">
    <location>
        <begin position="591"/>
        <end position="777"/>
    </location>
</feature>
<dbReference type="Proteomes" id="UP000319257">
    <property type="component" value="Unassembled WGS sequence"/>
</dbReference>
<feature type="region of interest" description="Disordered" evidence="1">
    <location>
        <begin position="511"/>
        <end position="546"/>
    </location>
</feature>